<feature type="transmembrane region" description="Helical" evidence="9">
    <location>
        <begin position="121"/>
        <end position="142"/>
    </location>
</feature>
<keyword evidence="6 9" id="KW-0256">Endoplasmic reticulum</keyword>
<dbReference type="GO" id="GO:0000026">
    <property type="term" value="F:alpha-1,2-mannosyltransferase activity"/>
    <property type="evidence" value="ECO:0007669"/>
    <property type="project" value="TreeGrafter"/>
</dbReference>
<dbReference type="EC" id="2.4.1.-" evidence="9"/>
<keyword evidence="8 9" id="KW-0472">Membrane</keyword>
<feature type="transmembrane region" description="Helical" evidence="9">
    <location>
        <begin position="355"/>
        <end position="372"/>
    </location>
</feature>
<evidence type="ECO:0000256" key="6">
    <source>
        <dbReference type="ARBA" id="ARBA00022824"/>
    </source>
</evidence>
<feature type="transmembrane region" description="Helical" evidence="9">
    <location>
        <begin position="332"/>
        <end position="349"/>
    </location>
</feature>
<dbReference type="EMBL" id="UYYG01001167">
    <property type="protein sequence ID" value="VDN58266.1"/>
    <property type="molecule type" value="Genomic_DNA"/>
</dbReference>
<reference evidence="11 13" key="2">
    <citation type="submission" date="2018-11" db="EMBL/GenBank/DDBJ databases">
        <authorList>
            <consortium name="Pathogen Informatics"/>
        </authorList>
    </citation>
    <scope>NUCLEOTIDE SEQUENCE [LARGE SCALE GENOMIC DNA]</scope>
</reference>
<evidence type="ECO:0000313" key="14">
    <source>
        <dbReference type="WBParaSite" id="DME_0000435601-mRNA-1"/>
    </source>
</evidence>
<dbReference type="InterPro" id="IPR036877">
    <property type="entry name" value="SUI1_dom_sf"/>
</dbReference>
<feature type="domain" description="SUI1" evidence="10">
    <location>
        <begin position="517"/>
        <end position="552"/>
    </location>
</feature>
<dbReference type="CDD" id="cd11566">
    <property type="entry name" value="eIF1_SUI1"/>
    <property type="match status" value="1"/>
</dbReference>
<feature type="transmembrane region" description="Helical" evidence="9">
    <location>
        <begin position="95"/>
        <end position="115"/>
    </location>
</feature>
<evidence type="ECO:0000313" key="13">
    <source>
        <dbReference type="Proteomes" id="UP000274756"/>
    </source>
</evidence>
<dbReference type="InterPro" id="IPR005874">
    <property type="entry name" value="SUI1_euk"/>
</dbReference>
<evidence type="ECO:0000256" key="1">
    <source>
        <dbReference type="ARBA" id="ARBA00004477"/>
    </source>
</evidence>
<dbReference type="AlphaFoldDB" id="A0A0N4UAZ8"/>
<sequence>MSSSIQNLNKPKDAFEQLEDEEGTRQGFCHIRIQQRTGRKTITTVQGIAPEYDLKKIVRYLKKTWFVPDEIFQSVEVAYYSVYGYGHLSWEWSSALRSVLHPAFIAAIFYLLRFLNLDTNYLVIILPRLLHSLIFALSDYYFYLFAKRILLTLSAANYSLFSLLSSWFVWYCASRTLSNSLETALTLIALNWYPVMSENADHLVVLREWPYVSIAVLTIIIRPTAVLLWIPLGLWRTLHSRSPIKLIFYTYIPAALPVILITCILDSFAYHKLTFSTWNFAKFNVFDGGCAHFGVHPWHWYLSQGLVSVITIHILPIVGGIYSSIKHRSIHFIYLLVPFFYIFVHSLLAHKEHRFILPIIPFLCIYSGHFLAHTLRKFALTKRILIFLMLLVNVPLAIYMGLFHQIGPNSALKFIREHSFVHFGSQKDFSVLYLMPCYSMPEYSHFHRFNVSVISLDCTPNLKNLSSYIDESDRFHLNPLLWVNTNKQLVVSSHYLVLYEKVFMNLEEFFTQNNFHEYNCNGTTVDHPEYGEVIQLTGDQRQHIKDFLCRVGIVKEENCKIHGF</sequence>
<dbReference type="Gene3D" id="3.30.780.10">
    <property type="entry name" value="SUI1-like domain"/>
    <property type="match status" value="2"/>
</dbReference>
<dbReference type="PANTHER" id="PTHR22760">
    <property type="entry name" value="GLYCOSYLTRANSFERASE"/>
    <property type="match status" value="1"/>
</dbReference>
<organism evidence="12 14">
    <name type="scientific">Dracunculus medinensis</name>
    <name type="common">Guinea worm</name>
    <dbReference type="NCBI Taxonomy" id="318479"/>
    <lineage>
        <taxon>Eukaryota</taxon>
        <taxon>Metazoa</taxon>
        <taxon>Ecdysozoa</taxon>
        <taxon>Nematoda</taxon>
        <taxon>Chromadorea</taxon>
        <taxon>Rhabditida</taxon>
        <taxon>Spirurina</taxon>
        <taxon>Dracunculoidea</taxon>
        <taxon>Dracunculidae</taxon>
        <taxon>Dracunculus</taxon>
    </lineage>
</organism>
<feature type="domain" description="SUI1" evidence="10">
    <location>
        <begin position="29"/>
        <end position="63"/>
    </location>
</feature>
<proteinExistence type="inferred from homology"/>
<dbReference type="SUPFAM" id="SSF55159">
    <property type="entry name" value="eIF1-like"/>
    <property type="match status" value="2"/>
</dbReference>
<dbReference type="GO" id="GO:0005789">
    <property type="term" value="C:endoplasmic reticulum membrane"/>
    <property type="evidence" value="ECO:0007669"/>
    <property type="project" value="UniProtKB-SubCell"/>
</dbReference>
<evidence type="ECO:0000259" key="10">
    <source>
        <dbReference type="PROSITE" id="PS50296"/>
    </source>
</evidence>
<evidence type="ECO:0000256" key="5">
    <source>
        <dbReference type="ARBA" id="ARBA00022692"/>
    </source>
</evidence>
<dbReference type="InterPro" id="IPR005599">
    <property type="entry name" value="GPI_mannosylTrfase"/>
</dbReference>
<feature type="transmembrane region" description="Helical" evidence="9">
    <location>
        <begin position="211"/>
        <end position="234"/>
    </location>
</feature>
<dbReference type="Proteomes" id="UP000038040">
    <property type="component" value="Unplaced"/>
</dbReference>
<keyword evidence="5 9" id="KW-0812">Transmembrane</keyword>
<keyword evidence="13" id="KW-1185">Reference proteome</keyword>
<dbReference type="OrthoDB" id="10248435at2759"/>
<evidence type="ECO:0000256" key="3">
    <source>
        <dbReference type="ARBA" id="ARBA00022676"/>
    </source>
</evidence>
<evidence type="ECO:0000256" key="9">
    <source>
        <dbReference type="RuleBase" id="RU363075"/>
    </source>
</evidence>
<dbReference type="GO" id="GO:0003743">
    <property type="term" value="F:translation initiation factor activity"/>
    <property type="evidence" value="ECO:0007669"/>
    <property type="project" value="InterPro"/>
</dbReference>
<reference evidence="14" key="1">
    <citation type="submission" date="2017-02" db="UniProtKB">
        <authorList>
            <consortium name="WormBaseParasite"/>
        </authorList>
    </citation>
    <scope>IDENTIFICATION</scope>
</reference>
<dbReference type="WBParaSite" id="DME_0000435601-mRNA-1">
    <property type="protein sequence ID" value="DME_0000435601-mRNA-1"/>
    <property type="gene ID" value="DME_0000435601"/>
</dbReference>
<feature type="transmembrane region" description="Helical" evidence="9">
    <location>
        <begin position="305"/>
        <end position="325"/>
    </location>
</feature>
<protein>
    <recommendedName>
        <fullName evidence="9">Mannosyltransferase</fullName>
        <ecNumber evidence="9">2.4.1.-</ecNumber>
    </recommendedName>
</protein>
<keyword evidence="7 9" id="KW-1133">Transmembrane helix</keyword>
<dbReference type="GO" id="GO:0006506">
    <property type="term" value="P:GPI anchor biosynthetic process"/>
    <property type="evidence" value="ECO:0007669"/>
    <property type="project" value="TreeGrafter"/>
</dbReference>
<evidence type="ECO:0000256" key="4">
    <source>
        <dbReference type="ARBA" id="ARBA00022679"/>
    </source>
</evidence>
<evidence type="ECO:0000256" key="8">
    <source>
        <dbReference type="ARBA" id="ARBA00023136"/>
    </source>
</evidence>
<evidence type="ECO:0000256" key="7">
    <source>
        <dbReference type="ARBA" id="ARBA00022989"/>
    </source>
</evidence>
<feature type="transmembrane region" description="Helical" evidence="9">
    <location>
        <begin position="246"/>
        <end position="270"/>
    </location>
</feature>
<evidence type="ECO:0000313" key="12">
    <source>
        <dbReference type="Proteomes" id="UP000038040"/>
    </source>
</evidence>
<gene>
    <name evidence="11" type="ORF">DME_LOCUS8239</name>
</gene>
<feature type="transmembrane region" description="Helical" evidence="9">
    <location>
        <begin position="149"/>
        <end position="170"/>
    </location>
</feature>
<dbReference type="PANTHER" id="PTHR22760:SF4">
    <property type="entry name" value="GPI MANNOSYLTRANSFERASE 3"/>
    <property type="match status" value="1"/>
</dbReference>
<name>A0A0N4UAZ8_DRAME</name>
<keyword evidence="4" id="KW-0808">Transferase</keyword>
<evidence type="ECO:0000256" key="2">
    <source>
        <dbReference type="ARBA" id="ARBA00005422"/>
    </source>
</evidence>
<accession>A0A0N4UAZ8</accession>
<keyword evidence="3 9" id="KW-0328">Glycosyltransferase</keyword>
<dbReference type="InterPro" id="IPR001950">
    <property type="entry name" value="SUI1"/>
</dbReference>
<dbReference type="STRING" id="318479.A0A0N4UAZ8"/>
<evidence type="ECO:0000313" key="11">
    <source>
        <dbReference type="EMBL" id="VDN58266.1"/>
    </source>
</evidence>
<comment type="similarity">
    <text evidence="9">Belongs to the glycosyltransferase 22 family.</text>
</comment>
<feature type="transmembrane region" description="Helical" evidence="9">
    <location>
        <begin position="384"/>
        <end position="403"/>
    </location>
</feature>
<comment type="similarity">
    <text evidence="2">Belongs to the SUI1 family.</text>
</comment>
<dbReference type="Proteomes" id="UP000274756">
    <property type="component" value="Unassembled WGS sequence"/>
</dbReference>
<comment type="subcellular location">
    <subcellularLocation>
        <location evidence="1 9">Endoplasmic reticulum membrane</location>
        <topology evidence="1 9">Multi-pass membrane protein</topology>
    </subcellularLocation>
</comment>
<dbReference type="PROSITE" id="PS50296">
    <property type="entry name" value="SUI1"/>
    <property type="match status" value="2"/>
</dbReference>
<dbReference type="Pfam" id="PF03901">
    <property type="entry name" value="Glyco_transf_22"/>
    <property type="match status" value="1"/>
</dbReference>